<dbReference type="EMBL" id="BK032574">
    <property type="protein sequence ID" value="DAF48810.1"/>
    <property type="molecule type" value="Genomic_DNA"/>
</dbReference>
<organism evidence="2">
    <name type="scientific">Myoviridae sp. ctfWc3</name>
    <dbReference type="NCBI Taxonomy" id="2827697"/>
    <lineage>
        <taxon>Viruses</taxon>
        <taxon>Duplodnaviria</taxon>
        <taxon>Heunggongvirae</taxon>
        <taxon>Uroviricota</taxon>
        <taxon>Caudoviricetes</taxon>
    </lineage>
</organism>
<reference evidence="2" key="1">
    <citation type="journal article" date="2021" name="Proc. Natl. Acad. Sci. U.S.A.">
        <title>A Catalog of Tens of Thousands of Viruses from Human Metagenomes Reveals Hidden Associations with Chronic Diseases.</title>
        <authorList>
            <person name="Tisza M.J."/>
            <person name="Buck C.B."/>
        </authorList>
    </citation>
    <scope>NUCLEOTIDE SEQUENCE</scope>
    <source>
        <strain evidence="2">CtfWc3</strain>
    </source>
</reference>
<feature type="domain" description="Phage head morphogenesis" evidence="1">
    <location>
        <begin position="248"/>
        <end position="342"/>
    </location>
</feature>
<name>A0A8S5SDP0_9CAUD</name>
<evidence type="ECO:0000313" key="2">
    <source>
        <dbReference type="EMBL" id="DAF48810.1"/>
    </source>
</evidence>
<dbReference type="Pfam" id="PF04233">
    <property type="entry name" value="Phage_Mu_F"/>
    <property type="match status" value="1"/>
</dbReference>
<accession>A0A8S5SDP0</accession>
<evidence type="ECO:0000259" key="1">
    <source>
        <dbReference type="Pfam" id="PF04233"/>
    </source>
</evidence>
<proteinExistence type="predicted"/>
<dbReference type="NCBIfam" id="TIGR01641">
    <property type="entry name" value="phageSPP1_gp7"/>
    <property type="match status" value="1"/>
</dbReference>
<dbReference type="InterPro" id="IPR006528">
    <property type="entry name" value="Phage_head_morphogenesis_dom"/>
</dbReference>
<sequence>MKKAKPNREYWIDRAMAYEQQAYDDTSIHIAKINQGYIIAQRYLSEEVRKIYARYFKEGMTEQEVKQILDTTVPAAELVFVKALASTIDDQEAQAAINRYLSQLAAKSRITRLEELKAKAYVSAKYAGATELKENEKLYTKVAKDTWKQATEEAAVYKSGQEFELKKGDQVTTNQKQEVVIKDKNGKQVAKVKAENETAPAKVTEIPAEYTKRVAGRKWDGANYSQRIWKNTDKLAKRLGELFNAHAMSGMTETAMARALAEEFQTSMFNAKRLIRTEAAYVANAVKIERWKERGVKQYQFSAVIDQRTSKICKSMNGKIFNVEDAQAGVNLPPMHPFCRSIAIIHL</sequence>
<protein>
    <submittedName>
        <fullName evidence="2">Minor capsid protein</fullName>
    </submittedName>
</protein>